<comment type="similarity">
    <text evidence="2">Belongs to the bacterial ribosomal protein bL32 family.</text>
</comment>
<dbReference type="EMBL" id="JARQZJ010000061">
    <property type="protein sequence ID" value="KAK9879215.1"/>
    <property type="molecule type" value="Genomic_DNA"/>
</dbReference>
<feature type="region of interest" description="Disordered" evidence="10">
    <location>
        <begin position="180"/>
        <end position="199"/>
    </location>
</feature>
<evidence type="ECO:0000256" key="4">
    <source>
        <dbReference type="ARBA" id="ARBA00022980"/>
    </source>
</evidence>
<evidence type="ECO:0000256" key="6">
    <source>
        <dbReference type="ARBA" id="ARBA00023274"/>
    </source>
</evidence>
<keyword evidence="5" id="KW-0496">Mitochondrion</keyword>
<dbReference type="InterPro" id="IPR011332">
    <property type="entry name" value="Ribosomal_zn-bd"/>
</dbReference>
<dbReference type="PANTHER" id="PTHR21026:SF2">
    <property type="entry name" value="LARGE RIBOSOMAL SUBUNIT PROTEIN BL32M"/>
    <property type="match status" value="1"/>
</dbReference>
<evidence type="ECO:0000256" key="3">
    <source>
        <dbReference type="ARBA" id="ARBA00022946"/>
    </source>
</evidence>
<evidence type="ECO:0000256" key="8">
    <source>
        <dbReference type="ARBA" id="ARBA00042577"/>
    </source>
</evidence>
<evidence type="ECO:0000256" key="10">
    <source>
        <dbReference type="SAM" id="MobiDB-lite"/>
    </source>
</evidence>
<dbReference type="InterPro" id="IPR051991">
    <property type="entry name" value="Mitoribosomal_protein_bL32"/>
</dbReference>
<gene>
    <name evidence="11" type="ORF">WA026_004060</name>
</gene>
<keyword evidence="12" id="KW-1185">Reference proteome</keyword>
<sequence>MASSLLSKINNAIVKFEQSFALIFGFNKGGPPPFAFCVANTGISEPKSHKPFSLKDIIGDGILWAVPKHRRSIEKRLKRKFGRPDYHMKLLLPKTNIRICNTCGDHHEIGVLCPTCYKKVMDETREMQTAIQDELGLKPVENEVVVLYENEKNVLEGTYEGQQIVEMKKPRPSWFSKNLLQQTTQQPAATKDVKPTGLS</sequence>
<dbReference type="GO" id="GO:0005762">
    <property type="term" value="C:mitochondrial large ribosomal subunit"/>
    <property type="evidence" value="ECO:0007669"/>
    <property type="project" value="TreeGrafter"/>
</dbReference>
<reference evidence="11 12" key="1">
    <citation type="submission" date="2023-03" db="EMBL/GenBank/DDBJ databases">
        <title>Genome insight into feeding habits of ladybird beetles.</title>
        <authorList>
            <person name="Li H.-S."/>
            <person name="Huang Y.-H."/>
            <person name="Pang H."/>
        </authorList>
    </citation>
    <scope>NUCLEOTIDE SEQUENCE [LARGE SCALE GENOMIC DNA]</scope>
    <source>
        <strain evidence="11">SYSU_2023b</strain>
        <tissue evidence="11">Whole body</tissue>
    </source>
</reference>
<dbReference type="Proteomes" id="UP001431783">
    <property type="component" value="Unassembled WGS sequence"/>
</dbReference>
<dbReference type="SUPFAM" id="SSF57829">
    <property type="entry name" value="Zn-binding ribosomal proteins"/>
    <property type="match status" value="1"/>
</dbReference>
<evidence type="ECO:0000256" key="1">
    <source>
        <dbReference type="ARBA" id="ARBA00004173"/>
    </source>
</evidence>
<dbReference type="AlphaFoldDB" id="A0AAW1UGD4"/>
<comment type="caution">
    <text evidence="11">The sequence shown here is derived from an EMBL/GenBank/DDBJ whole genome shotgun (WGS) entry which is preliminary data.</text>
</comment>
<proteinExistence type="inferred from homology"/>
<evidence type="ECO:0000313" key="12">
    <source>
        <dbReference type="Proteomes" id="UP001431783"/>
    </source>
</evidence>
<comment type="subcellular location">
    <subcellularLocation>
        <location evidence="1">Mitochondrion</location>
    </subcellularLocation>
</comment>
<dbReference type="PANTHER" id="PTHR21026">
    <property type="entry name" value="39S RIBOSOMAL PROTEIN L32, MITOCHONDRIAL"/>
    <property type="match status" value="1"/>
</dbReference>
<evidence type="ECO:0000256" key="9">
    <source>
        <dbReference type="ARBA" id="ARBA00045766"/>
    </source>
</evidence>
<evidence type="ECO:0000256" key="2">
    <source>
        <dbReference type="ARBA" id="ARBA00008560"/>
    </source>
</evidence>
<evidence type="ECO:0000313" key="11">
    <source>
        <dbReference type="EMBL" id="KAK9879215.1"/>
    </source>
</evidence>
<dbReference type="GO" id="GO:0003735">
    <property type="term" value="F:structural constituent of ribosome"/>
    <property type="evidence" value="ECO:0007669"/>
    <property type="project" value="TreeGrafter"/>
</dbReference>
<comment type="function">
    <text evidence="9">Component of the mitochondrial large ribosomal subunit (mt-LSU). The mitochondrial ribosome (mitoribosome) is a large ribonucleoprotein complex responsible for the synthesis of proteins inside mitochondria.</text>
</comment>
<dbReference type="GO" id="GO:0006412">
    <property type="term" value="P:translation"/>
    <property type="evidence" value="ECO:0007669"/>
    <property type="project" value="InterPro"/>
</dbReference>
<protein>
    <recommendedName>
        <fullName evidence="7">Large ribosomal subunit protein bL32m</fullName>
    </recommendedName>
    <alternativeName>
        <fullName evidence="8">39S ribosomal protein L32, mitochondrial</fullName>
    </alternativeName>
</protein>
<keyword evidence="4" id="KW-0689">Ribosomal protein</keyword>
<accession>A0AAW1UGD4</accession>
<organism evidence="11 12">
    <name type="scientific">Henosepilachna vigintioctopunctata</name>
    <dbReference type="NCBI Taxonomy" id="420089"/>
    <lineage>
        <taxon>Eukaryota</taxon>
        <taxon>Metazoa</taxon>
        <taxon>Ecdysozoa</taxon>
        <taxon>Arthropoda</taxon>
        <taxon>Hexapoda</taxon>
        <taxon>Insecta</taxon>
        <taxon>Pterygota</taxon>
        <taxon>Neoptera</taxon>
        <taxon>Endopterygota</taxon>
        <taxon>Coleoptera</taxon>
        <taxon>Polyphaga</taxon>
        <taxon>Cucujiformia</taxon>
        <taxon>Coccinelloidea</taxon>
        <taxon>Coccinellidae</taxon>
        <taxon>Epilachninae</taxon>
        <taxon>Epilachnini</taxon>
        <taxon>Henosepilachna</taxon>
    </lineage>
</organism>
<name>A0AAW1UGD4_9CUCU</name>
<keyword evidence="3" id="KW-0809">Transit peptide</keyword>
<keyword evidence="6" id="KW-0687">Ribonucleoprotein</keyword>
<evidence type="ECO:0000256" key="5">
    <source>
        <dbReference type="ARBA" id="ARBA00023128"/>
    </source>
</evidence>
<evidence type="ECO:0000256" key="7">
    <source>
        <dbReference type="ARBA" id="ARBA00039935"/>
    </source>
</evidence>